<feature type="compositionally biased region" description="Basic and acidic residues" evidence="1">
    <location>
        <begin position="486"/>
        <end position="535"/>
    </location>
</feature>
<reference evidence="2 3" key="1">
    <citation type="submission" date="2018-06" db="EMBL/GenBank/DDBJ databases">
        <title>Comparative genomics reveals the genomic features of Rhizophagus irregularis, R. cerebriforme, R. diaphanum and Gigaspora rosea, and their symbiotic lifestyle signature.</title>
        <authorList>
            <person name="Morin E."/>
            <person name="San Clemente H."/>
            <person name="Chen E.C.H."/>
            <person name="De La Providencia I."/>
            <person name="Hainaut M."/>
            <person name="Kuo A."/>
            <person name="Kohler A."/>
            <person name="Murat C."/>
            <person name="Tang N."/>
            <person name="Roy S."/>
            <person name="Loubradou J."/>
            <person name="Henrissat B."/>
            <person name="Grigoriev I.V."/>
            <person name="Corradi N."/>
            <person name="Roux C."/>
            <person name="Martin F.M."/>
        </authorList>
    </citation>
    <scope>NUCLEOTIDE SEQUENCE [LARGE SCALE GENOMIC DNA]</scope>
    <source>
        <strain evidence="2 3">DAOM 227022</strain>
    </source>
</reference>
<gene>
    <name evidence="2" type="ORF">C1645_826123</name>
</gene>
<sequence length="564" mass="66366">MQKKEICLKKLSTPSLKQKDLAKEYDVSKGMISDILKAKDRWLAIDSDSYQAGLRREKKTPFPIIEEVLFLWQYNLHGEATSAPLQDFETMRENICQAQYRKLFLCNKIKAFDKYNEYGIEPAEINIKKCIKYVACAWDNVTQDMIKNCWLKADILLKNDKKLGEVQVLIDRLNFEVTINSKEFVYYDNDEITMEMLSNEEILKVVLPNNQEEETKEPFDPLPSVIYNEVIKYYKKVILYLEQQEDYFEEENVVEIYDTSDHSSFLINDPNLLEKMHKSVKFEVADHKRCKEIIKVRIVKYLHENMEEDYIYIAKSTLQNYMQSKHPGMREAQRHHYPAQIHLVAIARNEINSHVNKHYYLVSVKGMKLFALVFSQDVMLIWQDDKAKVSLGMAAIERTFKTIQTMNEPVSVFNHNFPKASKHKLISFVYLLINPSDMNNSLYSVFLKQHVKTIHLNERAPKERVIRVNIEETEHSLQDYEYNAESTKDKENECNADSTKNKENECINTESTKDQENSNRDIRTDALQKFQEEKPKKGKSKARGSWKQNSIAKPWEQDHLTFKI</sequence>
<evidence type="ECO:0000313" key="3">
    <source>
        <dbReference type="Proteomes" id="UP000265703"/>
    </source>
</evidence>
<evidence type="ECO:0000313" key="2">
    <source>
        <dbReference type="EMBL" id="RIA88603.1"/>
    </source>
</evidence>
<dbReference type="EMBL" id="QKYT01000256">
    <property type="protein sequence ID" value="RIA88603.1"/>
    <property type="molecule type" value="Genomic_DNA"/>
</dbReference>
<evidence type="ECO:0000256" key="1">
    <source>
        <dbReference type="SAM" id="MobiDB-lite"/>
    </source>
</evidence>
<comment type="caution">
    <text evidence="2">The sequence shown here is derived from an EMBL/GenBank/DDBJ whole genome shotgun (WGS) entry which is preliminary data.</text>
</comment>
<proteinExistence type="predicted"/>
<dbReference type="Proteomes" id="UP000265703">
    <property type="component" value="Unassembled WGS sequence"/>
</dbReference>
<dbReference type="AlphaFoldDB" id="A0A397SR48"/>
<accession>A0A397SR48</accession>
<feature type="compositionally biased region" description="Basic and acidic residues" evidence="1">
    <location>
        <begin position="555"/>
        <end position="564"/>
    </location>
</feature>
<feature type="region of interest" description="Disordered" evidence="1">
    <location>
        <begin position="484"/>
        <end position="564"/>
    </location>
</feature>
<dbReference type="STRING" id="658196.A0A397SR48"/>
<name>A0A397SR48_9GLOM</name>
<protein>
    <recommendedName>
        <fullName evidence="4">HTH psq-type domain-containing protein</fullName>
    </recommendedName>
</protein>
<dbReference type="OrthoDB" id="2414061at2759"/>
<dbReference type="Gene3D" id="1.10.10.60">
    <property type="entry name" value="Homeodomain-like"/>
    <property type="match status" value="1"/>
</dbReference>
<evidence type="ECO:0008006" key="4">
    <source>
        <dbReference type="Google" id="ProtNLM"/>
    </source>
</evidence>
<organism evidence="2 3">
    <name type="scientific">Glomus cerebriforme</name>
    <dbReference type="NCBI Taxonomy" id="658196"/>
    <lineage>
        <taxon>Eukaryota</taxon>
        <taxon>Fungi</taxon>
        <taxon>Fungi incertae sedis</taxon>
        <taxon>Mucoromycota</taxon>
        <taxon>Glomeromycotina</taxon>
        <taxon>Glomeromycetes</taxon>
        <taxon>Glomerales</taxon>
        <taxon>Glomeraceae</taxon>
        <taxon>Glomus</taxon>
    </lineage>
</organism>
<keyword evidence="3" id="KW-1185">Reference proteome</keyword>